<dbReference type="InterPro" id="IPR001382">
    <property type="entry name" value="Glyco_hydro_47"/>
</dbReference>
<evidence type="ECO:0000313" key="12">
    <source>
        <dbReference type="EMBL" id="KAK9766542.1"/>
    </source>
</evidence>
<keyword evidence="6" id="KW-0106">Calcium</keyword>
<feature type="transmembrane region" description="Helical" evidence="11">
    <location>
        <begin position="35"/>
        <end position="54"/>
    </location>
</feature>
<keyword evidence="13" id="KW-1185">Reference proteome</keyword>
<reference evidence="12 13" key="1">
    <citation type="submission" date="2023-04" db="EMBL/GenBank/DDBJ databases">
        <title>Genome of Basidiobolus ranarum AG-B5.</title>
        <authorList>
            <person name="Stajich J.E."/>
            <person name="Carter-House D."/>
            <person name="Gryganskyi A."/>
        </authorList>
    </citation>
    <scope>NUCLEOTIDE SEQUENCE [LARGE SCALE GENOMIC DNA]</scope>
    <source>
        <strain evidence="12 13">AG-B5</strain>
    </source>
</reference>
<keyword evidence="7" id="KW-1015">Disulfide bond</keyword>
<dbReference type="SUPFAM" id="SSF48225">
    <property type="entry name" value="Seven-hairpin glycosidases"/>
    <property type="match status" value="1"/>
</dbReference>
<dbReference type="PANTHER" id="PTHR11742:SF55">
    <property type="entry name" value="ENDOPLASMIC RETICULUM MANNOSYL-OLIGOSACCHARIDE 1,2-ALPHA-MANNOSIDASE"/>
    <property type="match status" value="1"/>
</dbReference>
<dbReference type="InterPro" id="IPR036026">
    <property type="entry name" value="Seven-hairpin_glycosidases"/>
</dbReference>
<dbReference type="EMBL" id="JASJQH010000146">
    <property type="protein sequence ID" value="KAK9766542.1"/>
    <property type="molecule type" value="Genomic_DNA"/>
</dbReference>
<keyword evidence="11" id="KW-0472">Membrane</keyword>
<evidence type="ECO:0000256" key="6">
    <source>
        <dbReference type="ARBA" id="ARBA00022837"/>
    </source>
</evidence>
<evidence type="ECO:0000256" key="2">
    <source>
        <dbReference type="ARBA" id="ARBA00004922"/>
    </source>
</evidence>
<dbReference type="EC" id="3.2.1.-" evidence="10"/>
<evidence type="ECO:0000256" key="1">
    <source>
        <dbReference type="ARBA" id="ARBA00001913"/>
    </source>
</evidence>
<evidence type="ECO:0000256" key="9">
    <source>
        <dbReference type="ARBA" id="ARBA00048605"/>
    </source>
</evidence>
<keyword evidence="5 10" id="KW-0378">Hydrolase</keyword>
<evidence type="ECO:0000313" key="13">
    <source>
        <dbReference type="Proteomes" id="UP001479436"/>
    </source>
</evidence>
<keyword evidence="4" id="KW-0479">Metal-binding</keyword>
<comment type="catalytic activity">
    <reaction evidence="9">
        <text>N(4)-(alpha-D-Man-(1-&gt;2)-alpha-D-Man-(1-&gt;2)-alpha-D-Man-(1-&gt;3)-[alpha-D-Man-(1-&gt;2)-alpha-D-Man-(1-&gt;3)-[alpha-D-Man-(1-&gt;2)-alpha-D-Man-(1-&gt;6)]-alpha-D-Man-(1-&gt;6)]-beta-D-Man-(1-&gt;4)-beta-D-GlcNAc-(1-&gt;4)-beta-D-GlcNAc)-L-asparaginyl-[protein] (N-glucan mannose isomer 9A1,2,3B1,2,3) + 4 H2O = N(4)-(alpha-D-Man-(1-&gt;3)-[alpha-D-Man-(1-&gt;3)-[alpha-D-Man-(1-&gt;6)]-alpha-D-Man-(1-&gt;6)]-beta-D-Man-(1-&gt;4)-beta-D-GlcNAc-(1-&gt;4)-beta-D-GlcNAc)-L-asparaginyl-[protein] (N-glucan mannose isomer 5A1,2) + 4 beta-D-mannose</text>
        <dbReference type="Rhea" id="RHEA:56008"/>
        <dbReference type="Rhea" id="RHEA-COMP:14356"/>
        <dbReference type="Rhea" id="RHEA-COMP:14367"/>
        <dbReference type="ChEBI" id="CHEBI:15377"/>
        <dbReference type="ChEBI" id="CHEBI:28563"/>
        <dbReference type="ChEBI" id="CHEBI:59087"/>
        <dbReference type="ChEBI" id="CHEBI:139493"/>
        <dbReference type="EC" id="3.2.1.113"/>
    </reaction>
</comment>
<protein>
    <recommendedName>
        <fullName evidence="10">alpha-1,2-Mannosidase</fullName>
        <ecNumber evidence="10">3.2.1.-</ecNumber>
    </recommendedName>
</protein>
<gene>
    <name evidence="12" type="ORF">K7432_004302</name>
</gene>
<name>A0ABR2WYC9_9FUNG</name>
<dbReference type="InterPro" id="IPR012341">
    <property type="entry name" value="6hp_glycosidase-like_sf"/>
</dbReference>
<evidence type="ECO:0000256" key="4">
    <source>
        <dbReference type="ARBA" id="ARBA00022723"/>
    </source>
</evidence>
<dbReference type="Pfam" id="PF01532">
    <property type="entry name" value="Glyco_hydro_47"/>
    <property type="match status" value="1"/>
</dbReference>
<evidence type="ECO:0000256" key="5">
    <source>
        <dbReference type="ARBA" id="ARBA00022801"/>
    </source>
</evidence>
<evidence type="ECO:0000256" key="7">
    <source>
        <dbReference type="ARBA" id="ARBA00023157"/>
    </source>
</evidence>
<dbReference type="InterPro" id="IPR050749">
    <property type="entry name" value="Glycosyl_Hydrolase_47"/>
</dbReference>
<evidence type="ECO:0000256" key="10">
    <source>
        <dbReference type="RuleBase" id="RU361193"/>
    </source>
</evidence>
<comment type="caution">
    <text evidence="12">The sequence shown here is derived from an EMBL/GenBank/DDBJ whole genome shotgun (WGS) entry which is preliminary data.</text>
</comment>
<evidence type="ECO:0000256" key="11">
    <source>
        <dbReference type="SAM" id="Phobius"/>
    </source>
</evidence>
<keyword evidence="10" id="KW-0326">Glycosidase</keyword>
<dbReference type="PANTHER" id="PTHR11742">
    <property type="entry name" value="MANNOSYL-OLIGOSACCHARIDE ALPHA-1,2-MANNOSIDASE-RELATED"/>
    <property type="match status" value="1"/>
</dbReference>
<dbReference type="Proteomes" id="UP001479436">
    <property type="component" value="Unassembled WGS sequence"/>
</dbReference>
<comment type="catalytic activity">
    <reaction evidence="8">
        <text>N(4)-(alpha-D-Man-(1-&gt;2)-alpha-D-Man-(1-&gt;2)-alpha-D-Man-(1-&gt;3)-[alpha-D-Man-(1-&gt;3)-[alpha-D-Man-(1-&gt;2)-alpha-D-Man-(1-&gt;6)]-alpha-D-Man-(1-&gt;6)]-beta-D-Man-(1-&gt;4)-beta-D-GlcNAc-(1-&gt;4)-beta-D-GlcNAc)-L-asparaginyl-[protein] (N-glucan mannose isomer 8A1,2,3B1,3) + 3 H2O = N(4)-(alpha-D-Man-(1-&gt;3)-[alpha-D-Man-(1-&gt;3)-[alpha-D-Man-(1-&gt;6)]-alpha-D-Man-(1-&gt;6)]-beta-D-Man-(1-&gt;4)-beta-D-GlcNAc-(1-&gt;4)-beta-D-GlcNAc)-L-asparaginyl-[protein] (N-glucan mannose isomer 5A1,2) + 3 beta-D-mannose</text>
        <dbReference type="Rhea" id="RHEA:56028"/>
        <dbReference type="Rhea" id="RHEA-COMP:14358"/>
        <dbReference type="Rhea" id="RHEA-COMP:14367"/>
        <dbReference type="ChEBI" id="CHEBI:15377"/>
        <dbReference type="ChEBI" id="CHEBI:28563"/>
        <dbReference type="ChEBI" id="CHEBI:59087"/>
        <dbReference type="ChEBI" id="CHEBI:60628"/>
        <dbReference type="EC" id="3.2.1.113"/>
    </reaction>
</comment>
<organism evidence="12 13">
    <name type="scientific">Basidiobolus ranarum</name>
    <dbReference type="NCBI Taxonomy" id="34480"/>
    <lineage>
        <taxon>Eukaryota</taxon>
        <taxon>Fungi</taxon>
        <taxon>Fungi incertae sedis</taxon>
        <taxon>Zoopagomycota</taxon>
        <taxon>Entomophthoromycotina</taxon>
        <taxon>Basidiobolomycetes</taxon>
        <taxon>Basidiobolales</taxon>
        <taxon>Basidiobolaceae</taxon>
        <taxon>Basidiobolus</taxon>
    </lineage>
</organism>
<comment type="pathway">
    <text evidence="2">Protein modification; protein glycosylation.</text>
</comment>
<dbReference type="PRINTS" id="PR00747">
    <property type="entry name" value="GLYHDRLASE47"/>
</dbReference>
<keyword evidence="11" id="KW-1133">Transmembrane helix</keyword>
<comment type="similarity">
    <text evidence="3 10">Belongs to the glycosyl hydrolase 47 family.</text>
</comment>
<keyword evidence="11" id="KW-0812">Transmembrane</keyword>
<dbReference type="Gene3D" id="1.50.10.10">
    <property type="match status" value="1"/>
</dbReference>
<sequence>MPNLPRHLNETRAVGNQGSYFLRLFNPRVFFRRRLVILIFSAICLLLIYCNSSMNSKKFDFTHSENGLTDQTEAMIESKERKPSLIPAPKLNNPADRLYQSIEHKQTSLERQRKIKAAVLSTWSTYYRNAFGQDEIAPLTKEGRQTHNGWGATAVDSLDTLLVLYSQYDYIQAKQHVKTMNFSQGTNVPFFETISRYIGGLLGAYELMQDSIMSEKAAELGKALAQAFESPSGIPYSSLNFTSETTTSTVNTEGSLLGEIGGIQIEFNRLTQITGKSFYFEKSQQILEILSQKSTPIRGLYPQYIDPNTGEFKSNTISMEKKGHRFYETLLKQYLFSVNTLEQYRNMYEQSMDALSSHLIYRNSQGQTFLTSLDEEGNMLETMNHEACAVPGMLALGAQTLDRPQDLQLAEELMETCIQMAAATSTGLSPSKIGWTTEREYDTFTLEHKSQMIKHGFYVLDKEYQLWPEMAESLFMLYRVTSDRKYQETGWQLFLNLQSHCKAGYGFSGLKDVNDENSEDNRMESQFLGKSMKYLYLLFTANDFLPIDEYLFTTGGHVIRIPRKWESLSKP</sequence>
<evidence type="ECO:0000256" key="3">
    <source>
        <dbReference type="ARBA" id="ARBA00007658"/>
    </source>
</evidence>
<comment type="cofactor">
    <cofactor evidence="1">
        <name>Ca(2+)</name>
        <dbReference type="ChEBI" id="CHEBI:29108"/>
    </cofactor>
</comment>
<proteinExistence type="inferred from homology"/>
<evidence type="ECO:0000256" key="8">
    <source>
        <dbReference type="ARBA" id="ARBA00047669"/>
    </source>
</evidence>
<accession>A0ABR2WYC9</accession>